<evidence type="ECO:0000313" key="1">
    <source>
        <dbReference type="EnsemblMetazoa" id="AMAM002852-PA"/>
    </source>
</evidence>
<evidence type="ECO:0000313" key="2">
    <source>
        <dbReference type="Proteomes" id="UP000075901"/>
    </source>
</evidence>
<dbReference type="VEuPathDB" id="VectorBase:AMAM002852"/>
<reference evidence="2" key="1">
    <citation type="submission" date="2013-09" db="EMBL/GenBank/DDBJ databases">
        <title>The Genome Sequence of Anopheles maculatus species B.</title>
        <authorList>
            <consortium name="The Broad Institute Genomics Platform"/>
            <person name="Neafsey D.E."/>
            <person name="Besansky N."/>
            <person name="Howell P."/>
            <person name="Walton C."/>
            <person name="Young S.K."/>
            <person name="Zeng Q."/>
            <person name="Gargeya S."/>
            <person name="Fitzgerald M."/>
            <person name="Haas B."/>
            <person name="Abouelleil A."/>
            <person name="Allen A.W."/>
            <person name="Alvarado L."/>
            <person name="Arachchi H.M."/>
            <person name="Berlin A.M."/>
            <person name="Chapman S.B."/>
            <person name="Gainer-Dewar J."/>
            <person name="Goldberg J."/>
            <person name="Griggs A."/>
            <person name="Gujja S."/>
            <person name="Hansen M."/>
            <person name="Howarth C."/>
            <person name="Imamovic A."/>
            <person name="Ireland A."/>
            <person name="Larimer J."/>
            <person name="McCowan C."/>
            <person name="Murphy C."/>
            <person name="Pearson M."/>
            <person name="Poon T.W."/>
            <person name="Priest M."/>
            <person name="Roberts A."/>
            <person name="Saif S."/>
            <person name="Shea T."/>
            <person name="Sisk P."/>
            <person name="Sykes S."/>
            <person name="Wortman J."/>
            <person name="Nusbaum C."/>
            <person name="Birren B."/>
        </authorList>
    </citation>
    <scope>NUCLEOTIDE SEQUENCE [LARGE SCALE GENOMIC DNA]</scope>
    <source>
        <strain evidence="2">maculatus3</strain>
    </source>
</reference>
<proteinExistence type="predicted"/>
<reference evidence="1" key="2">
    <citation type="submission" date="2020-05" db="UniProtKB">
        <authorList>
            <consortium name="EnsemblMetazoa"/>
        </authorList>
    </citation>
    <scope>IDENTIFICATION</scope>
    <source>
        <strain evidence="1">maculatus3</strain>
    </source>
</reference>
<organism evidence="1 2">
    <name type="scientific">Anopheles maculatus</name>
    <dbReference type="NCBI Taxonomy" id="74869"/>
    <lineage>
        <taxon>Eukaryota</taxon>
        <taxon>Metazoa</taxon>
        <taxon>Ecdysozoa</taxon>
        <taxon>Arthropoda</taxon>
        <taxon>Hexapoda</taxon>
        <taxon>Insecta</taxon>
        <taxon>Pterygota</taxon>
        <taxon>Neoptera</taxon>
        <taxon>Endopterygota</taxon>
        <taxon>Diptera</taxon>
        <taxon>Nematocera</taxon>
        <taxon>Culicoidea</taxon>
        <taxon>Culicidae</taxon>
        <taxon>Anophelinae</taxon>
        <taxon>Anopheles</taxon>
        <taxon>Anopheles maculatus group</taxon>
    </lineage>
</organism>
<name>A0A182SAE3_9DIPT</name>
<dbReference type="EnsemblMetazoa" id="AMAM002852-RA">
    <property type="protein sequence ID" value="AMAM002852-PA"/>
    <property type="gene ID" value="AMAM002852"/>
</dbReference>
<protein>
    <submittedName>
        <fullName evidence="1">Uncharacterized protein</fullName>
    </submittedName>
</protein>
<dbReference type="AlphaFoldDB" id="A0A182SAE3"/>
<keyword evidence="2" id="KW-1185">Reference proteome</keyword>
<sequence length="299" mass="30394">MQRTSTVTAMVRSACGVILLTGIVLLLPVANTAAYALEREATVELLPNDLVSEDREQESANQAIIATPKQVIEHQVLNTWRTMLRKMLDETRTGMKQKRTLPDVNQYNGMVYLIKVFIALINLGMIPQLSNPAGGLGAAPPVPVSSITSGSMVPNFDTGTPLNSLPGGGGIPDTSLVHSVPGTITGGALVPEYAGGGLIPGTGVLSGGMPVPVDTGHVTGVVDSPPAALPLPTHNQVVPDYAGGGLVAGAGVLSGGMPVDTGHVTGVVDSSPSALPVPTHNVAPKDLSGGVPSIGSYGL</sequence>
<dbReference type="Proteomes" id="UP000075901">
    <property type="component" value="Unassembled WGS sequence"/>
</dbReference>
<accession>A0A182SAE3</accession>